<evidence type="ECO:0000313" key="4">
    <source>
        <dbReference type="EMBL" id="MBB6347694.1"/>
    </source>
</evidence>
<gene>
    <name evidence="4" type="ORF">FHU36_004239</name>
</gene>
<comment type="caution">
    <text evidence="4">The sequence shown here is derived from an EMBL/GenBank/DDBJ whole genome shotgun (WGS) entry which is preliminary data.</text>
</comment>
<accession>A0A7X0C394</accession>
<dbReference type="EMBL" id="JACHJB010000002">
    <property type="protein sequence ID" value="MBB6347694.1"/>
    <property type="molecule type" value="Genomic_DNA"/>
</dbReference>
<dbReference type="AlphaFoldDB" id="A0A7X0C394"/>
<dbReference type="RefSeq" id="WP_221496478.1">
    <property type="nucleotide sequence ID" value="NZ_JACHJB010000002.1"/>
</dbReference>
<evidence type="ECO:0000256" key="2">
    <source>
        <dbReference type="SAM" id="Phobius"/>
    </source>
</evidence>
<feature type="transmembrane region" description="Helical" evidence="2">
    <location>
        <begin position="28"/>
        <end position="57"/>
    </location>
</feature>
<proteinExistence type="predicted"/>
<reference evidence="4 5" key="1">
    <citation type="submission" date="2020-08" db="EMBL/GenBank/DDBJ databases">
        <title>Sequencing the genomes of 1000 actinobacteria strains.</title>
        <authorList>
            <person name="Klenk H.-P."/>
        </authorList>
    </citation>
    <scope>NUCLEOTIDE SEQUENCE [LARGE SCALE GENOMIC DNA]</scope>
    <source>
        <strain evidence="4 5">DSM 45913</strain>
    </source>
</reference>
<feature type="region of interest" description="Disordered" evidence="1">
    <location>
        <begin position="1028"/>
        <end position="1047"/>
    </location>
</feature>
<name>A0A7X0C394_9ACTN</name>
<dbReference type="InterPro" id="IPR027417">
    <property type="entry name" value="P-loop_NTPase"/>
</dbReference>
<evidence type="ECO:0000256" key="1">
    <source>
        <dbReference type="SAM" id="MobiDB-lite"/>
    </source>
</evidence>
<keyword evidence="2" id="KW-0472">Membrane</keyword>
<keyword evidence="5" id="KW-1185">Reference proteome</keyword>
<evidence type="ECO:0000259" key="3">
    <source>
        <dbReference type="Pfam" id="PF05729"/>
    </source>
</evidence>
<keyword evidence="2" id="KW-1133">Transmembrane helix</keyword>
<keyword evidence="2" id="KW-0812">Transmembrane</keyword>
<dbReference type="Gene3D" id="3.40.50.300">
    <property type="entry name" value="P-loop containing nucleotide triphosphate hydrolases"/>
    <property type="match status" value="1"/>
</dbReference>
<feature type="domain" description="NACHT" evidence="3">
    <location>
        <begin position="109"/>
        <end position="261"/>
    </location>
</feature>
<evidence type="ECO:0000313" key="5">
    <source>
        <dbReference type="Proteomes" id="UP000583800"/>
    </source>
</evidence>
<dbReference type="SUPFAM" id="SSF52540">
    <property type="entry name" value="P-loop containing nucleoside triphosphate hydrolases"/>
    <property type="match status" value="1"/>
</dbReference>
<sequence>MVLSKFTRFSDVGAQLAAHTSRVCGDGYSIYCTAVIGLATTILYAALLYAVFLTVSYERVTRVYRQRARADPRLLVPTVGSILGDVVGRDQLCDVLIANLRTRRIRRPQILIGPIGSGKTAVLVKIVEILAERGMIPVVLRLRDAAPGVSIQTMARRRFEELVDNDIKSAGEADRVWRQLRAENRIVVLGDGLEEALTSGRTREQETLLDRDSMLRRAIRRVIDEDLPLLITSRPHDPLRGMEATIVELEPLGEGPALEYLCSPEPGRGDGRLPAQDVQRLYQLVQFADVVEAPLYLQVIERLTRVNRLWQAFPEELLIRRGWRGMDSAGVDRAELRRRLMEGWREALVLGYDHEDYALDERCRAATIDVLSALACIGLKQNRLEVRFGDLAGATSPYPFDSAGSKTPQPGVPPHQTLWQELCLRLDQAGHSELHENLGMAATLGAELGVVEAHEDRVRFRHSLIQAYLGSRFLDAALKDEEYRQEAYYDPGREFLMALVFHSRAVRAATGAGTAHERFARETVELLMRKADLDNARSLANILDIFSAALEIDSGTRSPDPAALMRRFAGHWRPLKKDAGQFDRAVTEAKSRFVRAARTATRIAVSRRPGAKGASAPQEVFWWLYDSMRRERDHAITQTAAQLIGTGGGEAFAVLDKEFAHVLDGIGALAEPDEQSRRERAMCAWLAPMLYRSSRPSDDSTYDGDEDGHGDETINRAEANLDRWIQVIENLDDGRPLISLEIALAQGFKYAANQRDPYSAARYGRDRLIEKTEWTLKHSRYWFTHLTLIQALTLCSLPNDPEEPLEYRGRGSDPQELVRYWVEIAASHRADQPRQGPSGVHPFVKEAADLCVLALSTRRPAEYCWIDESGVAAQVGSYSRSRASQYGQDRWIMESVGWSTLHPRAQRLVADVLLLLNLAERGNQQSQIEERLARSDRSDLPPCITTDREPLDLDRTIGAAETAHPGSNCLDGCPFRLCPYPPQGDILRHAEFNESFCTQQATLAGRPAPWQELHHRELRVFWNRMAHRARPKSPDRGDAWPASRLPR</sequence>
<protein>
    <recommendedName>
        <fullName evidence="3">NACHT domain-containing protein</fullName>
    </recommendedName>
</protein>
<organism evidence="4 5">
    <name type="scientific">Nonomuraea muscovyensis</name>
    <dbReference type="NCBI Taxonomy" id="1124761"/>
    <lineage>
        <taxon>Bacteria</taxon>
        <taxon>Bacillati</taxon>
        <taxon>Actinomycetota</taxon>
        <taxon>Actinomycetes</taxon>
        <taxon>Streptosporangiales</taxon>
        <taxon>Streptosporangiaceae</taxon>
        <taxon>Nonomuraea</taxon>
    </lineage>
</organism>
<dbReference type="Proteomes" id="UP000583800">
    <property type="component" value="Unassembled WGS sequence"/>
</dbReference>
<dbReference type="Pfam" id="PF05729">
    <property type="entry name" value="NACHT"/>
    <property type="match status" value="1"/>
</dbReference>
<dbReference type="InterPro" id="IPR007111">
    <property type="entry name" value="NACHT_NTPase"/>
</dbReference>